<comment type="similarity">
    <text evidence="2 13">Belongs to the thiolase-like superfamily. FabH family.</text>
</comment>
<evidence type="ECO:0000313" key="16">
    <source>
        <dbReference type="EMBL" id="HGU33431.1"/>
    </source>
</evidence>
<comment type="subunit">
    <text evidence="13">Homodimer.</text>
</comment>
<dbReference type="EMBL" id="DSUH01000259">
    <property type="protein sequence ID" value="HGU33431.1"/>
    <property type="molecule type" value="Genomic_DNA"/>
</dbReference>
<dbReference type="EC" id="2.3.1.180" evidence="3 13"/>
<feature type="active site" evidence="13">
    <location>
        <position position="265"/>
    </location>
</feature>
<dbReference type="GO" id="GO:0006633">
    <property type="term" value="P:fatty acid biosynthetic process"/>
    <property type="evidence" value="ECO:0007669"/>
    <property type="project" value="UniProtKB-UniRule"/>
</dbReference>
<feature type="domain" description="Beta-ketoacyl-[acyl-carrier-protein] synthase III C-terminal" evidence="14">
    <location>
        <begin position="249"/>
        <end position="338"/>
    </location>
</feature>
<keyword evidence="9 13" id="KW-0275">Fatty acid biosynthesis</keyword>
<name>A0A7C4VQN4_9BACT</name>
<gene>
    <name evidence="13" type="primary">fabH</name>
    <name evidence="16" type="ORF">ENS29_11310</name>
</gene>
<sequence length="338" mass="36568">MATYAATITGTGSAFPAGIVTNQDIVEKLAASGIETSDQWIRERSGIRERRMAAPGNAEEHNSSLGLAASRAALEMAGKKPEDIDLIAYATCTPDTVIPSTSCWLQHKLGAVNAWAMDLNAACSGFLYCLSIADQFIQTGQVKTALVIGAEVLSSIINWSDRSSCILFGDAAGAVVVERAEADTPHRILSATLRSDGNLWELLHIPCGGSRYPATADIIRDHLNKIHMNGREVFKIAVRTLTSFAKQTLKKHKIAPEELDWFIPHQANIRIIEAVAERLSIPMEKVLVNIERFGNTSSATIPTVLDEAVRAGKIQKGQTVLMDAFGSGLTFGALLLRW</sequence>
<comment type="catalytic activity">
    <reaction evidence="12">
        <text>malonyl-[ACP] + acetyl-CoA + H(+) = 3-oxobutanoyl-[ACP] + CO2 + CoA</text>
        <dbReference type="Rhea" id="RHEA:12080"/>
        <dbReference type="Rhea" id="RHEA-COMP:9623"/>
        <dbReference type="Rhea" id="RHEA-COMP:9625"/>
        <dbReference type="ChEBI" id="CHEBI:15378"/>
        <dbReference type="ChEBI" id="CHEBI:16526"/>
        <dbReference type="ChEBI" id="CHEBI:57287"/>
        <dbReference type="ChEBI" id="CHEBI:57288"/>
        <dbReference type="ChEBI" id="CHEBI:78449"/>
        <dbReference type="ChEBI" id="CHEBI:78450"/>
        <dbReference type="EC" id="2.3.1.180"/>
    </reaction>
    <physiologicalReaction direction="left-to-right" evidence="12">
        <dbReference type="Rhea" id="RHEA:12081"/>
    </physiologicalReaction>
</comment>
<evidence type="ECO:0000256" key="3">
    <source>
        <dbReference type="ARBA" id="ARBA00012333"/>
    </source>
</evidence>
<dbReference type="NCBIfam" id="NF006829">
    <property type="entry name" value="PRK09352.1"/>
    <property type="match status" value="1"/>
</dbReference>
<comment type="domain">
    <text evidence="13">The last Arg residue of the ACP-binding site is essential for the weak association between ACP/AcpP and FabH.</text>
</comment>
<dbReference type="GO" id="GO:0044550">
    <property type="term" value="P:secondary metabolite biosynthetic process"/>
    <property type="evidence" value="ECO:0007669"/>
    <property type="project" value="TreeGrafter"/>
</dbReference>
<evidence type="ECO:0000256" key="9">
    <source>
        <dbReference type="ARBA" id="ARBA00023160"/>
    </source>
</evidence>
<evidence type="ECO:0000259" key="15">
    <source>
        <dbReference type="Pfam" id="PF08545"/>
    </source>
</evidence>
<dbReference type="GO" id="GO:0005737">
    <property type="term" value="C:cytoplasm"/>
    <property type="evidence" value="ECO:0007669"/>
    <property type="project" value="UniProtKB-SubCell"/>
</dbReference>
<keyword evidence="6 13" id="KW-0808">Transferase</keyword>
<feature type="active site" evidence="13">
    <location>
        <position position="295"/>
    </location>
</feature>
<evidence type="ECO:0000259" key="14">
    <source>
        <dbReference type="Pfam" id="PF08541"/>
    </source>
</evidence>
<dbReference type="NCBIfam" id="TIGR00747">
    <property type="entry name" value="fabH"/>
    <property type="match status" value="1"/>
</dbReference>
<dbReference type="SUPFAM" id="SSF53901">
    <property type="entry name" value="Thiolase-like"/>
    <property type="match status" value="1"/>
</dbReference>
<evidence type="ECO:0000256" key="2">
    <source>
        <dbReference type="ARBA" id="ARBA00008642"/>
    </source>
</evidence>
<protein>
    <recommendedName>
        <fullName evidence="3 13">Beta-ketoacyl-[acyl-carrier-protein] synthase III</fullName>
        <shortName evidence="13">Beta-ketoacyl-ACP synthase III</shortName>
        <shortName evidence="13">KAS III</shortName>
        <ecNumber evidence="3 13">2.3.1.180</ecNumber>
    </recommendedName>
    <alternativeName>
        <fullName evidence="13">3-oxoacyl-[acyl-carrier-protein] synthase 3</fullName>
    </alternativeName>
    <alternativeName>
        <fullName evidence="13">3-oxoacyl-[acyl-carrier-protein] synthase III</fullName>
    </alternativeName>
</protein>
<dbReference type="InterPro" id="IPR013747">
    <property type="entry name" value="ACP_syn_III_C"/>
</dbReference>
<dbReference type="UniPathway" id="UPA00094"/>
<evidence type="ECO:0000256" key="13">
    <source>
        <dbReference type="HAMAP-Rule" id="MF_01815"/>
    </source>
</evidence>
<reference evidence="16" key="1">
    <citation type="journal article" date="2020" name="mSystems">
        <title>Genome- and Community-Level Interaction Insights into Carbon Utilization and Element Cycling Functions of Hydrothermarchaeota in Hydrothermal Sediment.</title>
        <authorList>
            <person name="Zhou Z."/>
            <person name="Liu Y."/>
            <person name="Xu W."/>
            <person name="Pan J."/>
            <person name="Luo Z.H."/>
            <person name="Li M."/>
        </authorList>
    </citation>
    <scope>NUCLEOTIDE SEQUENCE [LARGE SCALE GENOMIC DNA]</scope>
    <source>
        <strain evidence="16">SpSt-477</strain>
    </source>
</reference>
<evidence type="ECO:0000256" key="11">
    <source>
        <dbReference type="ARBA" id="ARBA00023315"/>
    </source>
</evidence>
<dbReference type="AlphaFoldDB" id="A0A7C4VQN4"/>
<dbReference type="PANTHER" id="PTHR34069">
    <property type="entry name" value="3-OXOACYL-[ACYL-CARRIER-PROTEIN] SYNTHASE 3"/>
    <property type="match status" value="1"/>
</dbReference>
<keyword evidence="8 13" id="KW-0443">Lipid metabolism</keyword>
<dbReference type="GO" id="GO:0033818">
    <property type="term" value="F:beta-ketoacyl-acyl-carrier-protein synthase III activity"/>
    <property type="evidence" value="ECO:0007669"/>
    <property type="project" value="UniProtKB-UniRule"/>
</dbReference>
<evidence type="ECO:0000256" key="7">
    <source>
        <dbReference type="ARBA" id="ARBA00022832"/>
    </source>
</evidence>
<evidence type="ECO:0000256" key="5">
    <source>
        <dbReference type="ARBA" id="ARBA00022516"/>
    </source>
</evidence>
<feature type="active site" evidence="13">
    <location>
        <position position="123"/>
    </location>
</feature>
<evidence type="ECO:0000256" key="12">
    <source>
        <dbReference type="ARBA" id="ARBA00051096"/>
    </source>
</evidence>
<keyword evidence="5 13" id="KW-0444">Lipid biosynthesis</keyword>
<evidence type="ECO:0000256" key="4">
    <source>
        <dbReference type="ARBA" id="ARBA00022490"/>
    </source>
</evidence>
<dbReference type="CDD" id="cd00830">
    <property type="entry name" value="KAS_III"/>
    <property type="match status" value="1"/>
</dbReference>
<comment type="subcellular location">
    <subcellularLocation>
        <location evidence="13">Cytoplasm</location>
    </subcellularLocation>
</comment>
<evidence type="ECO:0000256" key="1">
    <source>
        <dbReference type="ARBA" id="ARBA00005194"/>
    </source>
</evidence>
<keyword evidence="10 13" id="KW-0511">Multifunctional enzyme</keyword>
<evidence type="ECO:0000256" key="8">
    <source>
        <dbReference type="ARBA" id="ARBA00023098"/>
    </source>
</evidence>
<proteinExistence type="inferred from homology"/>
<dbReference type="Pfam" id="PF08545">
    <property type="entry name" value="ACP_syn_III"/>
    <property type="match status" value="1"/>
</dbReference>
<dbReference type="GO" id="GO:0004315">
    <property type="term" value="F:3-oxoacyl-[acyl-carrier-protein] synthase activity"/>
    <property type="evidence" value="ECO:0007669"/>
    <property type="project" value="InterPro"/>
</dbReference>
<feature type="region of interest" description="ACP-binding" evidence="13">
    <location>
        <begin position="266"/>
        <end position="270"/>
    </location>
</feature>
<feature type="domain" description="Beta-ketoacyl-[acyl-carrier-protein] synthase III N-terminal" evidence="15">
    <location>
        <begin position="117"/>
        <end position="197"/>
    </location>
</feature>
<comment type="pathway">
    <text evidence="1 13">Lipid metabolism; fatty acid biosynthesis.</text>
</comment>
<dbReference type="PANTHER" id="PTHR34069:SF2">
    <property type="entry name" value="BETA-KETOACYL-[ACYL-CARRIER-PROTEIN] SYNTHASE III"/>
    <property type="match status" value="1"/>
</dbReference>
<comment type="caution">
    <text evidence="16">The sequence shown here is derived from an EMBL/GenBank/DDBJ whole genome shotgun (WGS) entry which is preliminary data.</text>
</comment>
<evidence type="ECO:0000256" key="10">
    <source>
        <dbReference type="ARBA" id="ARBA00023268"/>
    </source>
</evidence>
<keyword evidence="7 13" id="KW-0276">Fatty acid metabolism</keyword>
<organism evidence="16">
    <name type="scientific">Desulfatirhabdium butyrativorans</name>
    <dbReference type="NCBI Taxonomy" id="340467"/>
    <lineage>
        <taxon>Bacteria</taxon>
        <taxon>Pseudomonadati</taxon>
        <taxon>Thermodesulfobacteriota</taxon>
        <taxon>Desulfobacteria</taxon>
        <taxon>Desulfobacterales</taxon>
        <taxon>Desulfatirhabdiaceae</taxon>
        <taxon>Desulfatirhabdium</taxon>
    </lineage>
</organism>
<dbReference type="Gene3D" id="3.40.47.10">
    <property type="match status" value="1"/>
</dbReference>
<evidence type="ECO:0000256" key="6">
    <source>
        <dbReference type="ARBA" id="ARBA00022679"/>
    </source>
</evidence>
<comment type="function">
    <text evidence="13">Catalyzes the condensation reaction of fatty acid synthesis by the addition to an acyl acceptor of two carbons from malonyl-ACP. Catalyzes the first condensation reaction which initiates fatty acid synthesis and may therefore play a role in governing the total rate of fatty acid production. Possesses both acetoacetyl-ACP synthase and acetyl transacylase activities. Its substrate specificity determines the biosynthesis of branched-chain and/or straight-chain of fatty acids.</text>
</comment>
<accession>A0A7C4VQN4</accession>
<dbReference type="Pfam" id="PF08541">
    <property type="entry name" value="ACP_syn_III_C"/>
    <property type="match status" value="1"/>
</dbReference>
<dbReference type="InterPro" id="IPR004655">
    <property type="entry name" value="FabH"/>
</dbReference>
<dbReference type="FunFam" id="3.40.47.10:FF:000004">
    <property type="entry name" value="3-oxoacyl-[acyl-carrier-protein] synthase 3"/>
    <property type="match status" value="1"/>
</dbReference>
<keyword evidence="4 13" id="KW-0963">Cytoplasm</keyword>
<dbReference type="HAMAP" id="MF_01815">
    <property type="entry name" value="FabH"/>
    <property type="match status" value="1"/>
</dbReference>
<dbReference type="InterPro" id="IPR016039">
    <property type="entry name" value="Thiolase-like"/>
</dbReference>
<dbReference type="InterPro" id="IPR013751">
    <property type="entry name" value="ACP_syn_III_N"/>
</dbReference>
<keyword evidence="11 13" id="KW-0012">Acyltransferase</keyword>